<evidence type="ECO:0000313" key="16">
    <source>
        <dbReference type="EMBL" id="KAF0307291.1"/>
    </source>
</evidence>
<dbReference type="PANTHER" id="PTHR10807:SF8">
    <property type="entry name" value="PHOSPHATIDYLINOSITOL-3-PHOSPHATE PHOSPHATASE"/>
    <property type="match status" value="1"/>
</dbReference>
<evidence type="ECO:0000256" key="4">
    <source>
        <dbReference type="ARBA" id="ARBA00022723"/>
    </source>
</evidence>
<reference evidence="16 17" key="1">
    <citation type="submission" date="2019-07" db="EMBL/GenBank/DDBJ databases">
        <title>Draft genome assembly of a fouling barnacle, Amphibalanus amphitrite (Darwin, 1854): The first reference genome for Thecostraca.</title>
        <authorList>
            <person name="Kim W."/>
        </authorList>
    </citation>
    <scope>NUCLEOTIDE SEQUENCE [LARGE SCALE GENOMIC DNA]</scope>
    <source>
        <strain evidence="16">SNU_AA5</strain>
        <tissue evidence="16">Soma without cirri and trophi</tissue>
    </source>
</reference>
<dbReference type="PROSITE" id="PS00383">
    <property type="entry name" value="TYR_PHOSPHATASE_1"/>
    <property type="match status" value="1"/>
</dbReference>
<evidence type="ECO:0000256" key="13">
    <source>
        <dbReference type="SAM" id="MobiDB-lite"/>
    </source>
</evidence>
<dbReference type="FunFam" id="2.30.29.30:FF:000135">
    <property type="entry name" value="Myotubularin related protein 6"/>
    <property type="match status" value="1"/>
</dbReference>
<evidence type="ECO:0000256" key="10">
    <source>
        <dbReference type="PIRSR" id="PIRSR630564-1"/>
    </source>
</evidence>
<feature type="active site" description="Phosphocysteine intermediate" evidence="10">
    <location>
        <position position="310"/>
    </location>
</feature>
<dbReference type="OrthoDB" id="271628at2759"/>
<dbReference type="GO" id="GO:0005737">
    <property type="term" value="C:cytoplasm"/>
    <property type="evidence" value="ECO:0007669"/>
    <property type="project" value="TreeGrafter"/>
</dbReference>
<evidence type="ECO:0000256" key="12">
    <source>
        <dbReference type="PROSITE-ProRule" id="PRU00091"/>
    </source>
</evidence>
<dbReference type="InterPro" id="IPR029021">
    <property type="entry name" value="Prot-tyrosine_phosphatase-like"/>
</dbReference>
<dbReference type="InterPro" id="IPR016130">
    <property type="entry name" value="Tyr_Pase_AS"/>
</dbReference>
<dbReference type="Gene3D" id="2.30.29.30">
    <property type="entry name" value="Pleckstrin-homology domain (PH domain)/Phosphotyrosine-binding domain (PTB)"/>
    <property type="match status" value="1"/>
</dbReference>
<dbReference type="InterPro" id="IPR048994">
    <property type="entry name" value="PH-GRAM_MTMR6-9"/>
</dbReference>
<dbReference type="Pfam" id="PF21098">
    <property type="entry name" value="PH-GRAM_MTMR6-like"/>
    <property type="match status" value="1"/>
</dbReference>
<organism evidence="16 17">
    <name type="scientific">Amphibalanus amphitrite</name>
    <name type="common">Striped barnacle</name>
    <name type="synonym">Balanus amphitrite</name>
    <dbReference type="NCBI Taxonomy" id="1232801"/>
    <lineage>
        <taxon>Eukaryota</taxon>
        <taxon>Metazoa</taxon>
        <taxon>Ecdysozoa</taxon>
        <taxon>Arthropoda</taxon>
        <taxon>Crustacea</taxon>
        <taxon>Multicrustacea</taxon>
        <taxon>Cirripedia</taxon>
        <taxon>Thoracica</taxon>
        <taxon>Thoracicalcarea</taxon>
        <taxon>Balanomorpha</taxon>
        <taxon>Balanoidea</taxon>
        <taxon>Balanidae</taxon>
        <taxon>Amphibalaninae</taxon>
        <taxon>Amphibalanus</taxon>
    </lineage>
</organism>
<dbReference type="PANTHER" id="PTHR10807">
    <property type="entry name" value="MYOTUBULARIN-RELATED"/>
    <property type="match status" value="1"/>
</dbReference>
<dbReference type="SUPFAM" id="SSF52799">
    <property type="entry name" value="(Phosphotyrosine protein) phosphatases II"/>
    <property type="match status" value="1"/>
</dbReference>
<dbReference type="InterPro" id="IPR030564">
    <property type="entry name" value="Myotubularin"/>
</dbReference>
<keyword evidence="6" id="KW-0378">Hydrolase</keyword>
<dbReference type="GO" id="GO:0052629">
    <property type="term" value="F:phosphatidylinositol-3,5-bisphosphate 3-phosphatase activity"/>
    <property type="evidence" value="ECO:0007669"/>
    <property type="project" value="UniProtKB-EC"/>
</dbReference>
<evidence type="ECO:0000259" key="15">
    <source>
        <dbReference type="PROSITE" id="PS51339"/>
    </source>
</evidence>
<name>A0A6A4WYY4_AMPAM</name>
<dbReference type="EMBL" id="VIIS01000590">
    <property type="protein sequence ID" value="KAF0307291.1"/>
    <property type="molecule type" value="Genomic_DNA"/>
</dbReference>
<evidence type="ECO:0000256" key="11">
    <source>
        <dbReference type="PIRSR" id="PIRSR630564-2"/>
    </source>
</evidence>
<dbReference type="Proteomes" id="UP000440578">
    <property type="component" value="Unassembled WGS sequence"/>
</dbReference>
<evidence type="ECO:0000256" key="1">
    <source>
        <dbReference type="ARBA" id="ARBA00004370"/>
    </source>
</evidence>
<dbReference type="SUPFAM" id="SSF50729">
    <property type="entry name" value="PH domain-like"/>
    <property type="match status" value="1"/>
</dbReference>
<proteinExistence type="inferred from homology"/>
<dbReference type="InterPro" id="IPR010569">
    <property type="entry name" value="Myotubularin-like_Pase_dom"/>
</dbReference>
<dbReference type="InterPro" id="IPR017455">
    <property type="entry name" value="Znf_FYVE-rel"/>
</dbReference>
<evidence type="ECO:0000313" key="17">
    <source>
        <dbReference type="Proteomes" id="UP000440578"/>
    </source>
</evidence>
<comment type="caution">
    <text evidence="16">The sequence shown here is derived from an EMBL/GenBank/DDBJ whole genome shotgun (WGS) entry which is preliminary data.</text>
</comment>
<dbReference type="Pfam" id="PF01363">
    <property type="entry name" value="FYVE"/>
    <property type="match status" value="1"/>
</dbReference>
<evidence type="ECO:0000256" key="5">
    <source>
        <dbReference type="ARBA" id="ARBA00022771"/>
    </source>
</evidence>
<evidence type="ECO:0000256" key="8">
    <source>
        <dbReference type="ARBA" id="ARBA00023136"/>
    </source>
</evidence>
<keyword evidence="5 12" id="KW-0863">Zinc-finger</keyword>
<dbReference type="PROSITE" id="PS51339">
    <property type="entry name" value="PPASE_MYOTUBULARIN"/>
    <property type="match status" value="1"/>
</dbReference>
<sequence length="629" mass="71971">MVEKVRMLERFTAVEPAPGTLYLTATHLIFVDPRNKKETWISHMHIASVEKLPLTPGGSPLLVRCKNFRSATFVIQREPDCHDIYTSLLQLSQPVELQDLYCFQYTPRSTELRQEEGWNIYNLRDDFRRMGVPNSAWTLTDINESYEVCDTYPPLLAVPAAASTAVLIGCARFRSKGRLPVLSYRHHNQASICRCSQPLSGFKARCLEDEQMLELVRHDQSRPTSSWKGYENESFYQNIKFHFFGIENIHVMRHSLSKLVETCESKTSAMSSFLSGLEASGWLRHIRTTLEAAQFVASSVEAGTTVLVHCSDGWDRTSQTCGLAELLLDPYYRSLHGFQALIERVWLAHGHKFTDRCGFIQQDPKEISPIFTQFFNERYLLTLHDHVFSCQFGTFIGNCHKDRQDLRLSERTYSLWGYMAHHRNEYLNPLYDPTLHPGCLKVNLAPQTIRFWRGMYTRFEFGVHPRDSLAEVTGCLSDHNSSLRDHIRLMEKRIAQLESRLNNAADGENHGGADSTSGTEKLSERRHIHDQVNANLQLPPLTADQLTRELDSVAIEWASPRGVRECSCTTAFDHFSKKFHCWRCGEIFCQRCLDRCLRLPGHLGGDPAPVCRPCYRLLTSSQSIDSQAT</sequence>
<keyword evidence="17" id="KW-1185">Reference proteome</keyword>
<dbReference type="InterPro" id="IPR011993">
    <property type="entry name" value="PH-like_dom_sf"/>
</dbReference>
<evidence type="ECO:0000256" key="3">
    <source>
        <dbReference type="ARBA" id="ARBA00012903"/>
    </source>
</evidence>
<dbReference type="GO" id="GO:0046856">
    <property type="term" value="P:phosphatidylinositol dephosphorylation"/>
    <property type="evidence" value="ECO:0007669"/>
    <property type="project" value="TreeGrafter"/>
</dbReference>
<evidence type="ECO:0000256" key="2">
    <source>
        <dbReference type="ARBA" id="ARBA00007471"/>
    </source>
</evidence>
<dbReference type="EC" id="3.1.3.95" evidence="3"/>
<feature type="domain" description="Myotubularin phosphatase" evidence="15">
    <location>
        <begin position="117"/>
        <end position="456"/>
    </location>
</feature>
<protein>
    <recommendedName>
        <fullName evidence="3">phosphatidylinositol-3,5-bisphosphate 3-phosphatase</fullName>
        <ecNumber evidence="3">3.1.3.95</ecNumber>
    </recommendedName>
    <alternativeName>
        <fullName evidence="9">Phosphatidylinositol-3,5-bisphosphate 3-phosphatase</fullName>
    </alternativeName>
</protein>
<evidence type="ECO:0000259" key="14">
    <source>
        <dbReference type="PROSITE" id="PS50178"/>
    </source>
</evidence>
<dbReference type="InterPro" id="IPR000306">
    <property type="entry name" value="Znf_FYVE"/>
</dbReference>
<evidence type="ECO:0000256" key="7">
    <source>
        <dbReference type="ARBA" id="ARBA00022833"/>
    </source>
</evidence>
<dbReference type="SMART" id="SM00064">
    <property type="entry name" value="FYVE"/>
    <property type="match status" value="1"/>
</dbReference>
<keyword evidence="8" id="KW-0472">Membrane</keyword>
<accession>A0A6A4WYY4</accession>
<dbReference type="Gene3D" id="3.30.40.10">
    <property type="entry name" value="Zinc/RING finger domain, C3HC4 (zinc finger)"/>
    <property type="match status" value="1"/>
</dbReference>
<dbReference type="CDD" id="cd15738">
    <property type="entry name" value="FYVE_MTMR_unchar"/>
    <property type="match status" value="1"/>
</dbReference>
<dbReference type="PROSITE" id="PS50178">
    <property type="entry name" value="ZF_FYVE"/>
    <property type="match status" value="1"/>
</dbReference>
<evidence type="ECO:0000256" key="9">
    <source>
        <dbReference type="ARBA" id="ARBA00032571"/>
    </source>
</evidence>
<gene>
    <name evidence="16" type="primary">MTMR8</name>
    <name evidence="16" type="ORF">FJT64_021343</name>
</gene>
<feature type="region of interest" description="Disordered" evidence="13">
    <location>
        <begin position="502"/>
        <end position="524"/>
    </location>
</feature>
<dbReference type="InterPro" id="IPR011011">
    <property type="entry name" value="Znf_FYVE_PHD"/>
</dbReference>
<dbReference type="GO" id="GO:0016020">
    <property type="term" value="C:membrane"/>
    <property type="evidence" value="ECO:0007669"/>
    <property type="project" value="UniProtKB-SubCell"/>
</dbReference>
<feature type="binding site" evidence="11">
    <location>
        <begin position="310"/>
        <end position="316"/>
    </location>
    <ligand>
        <name>substrate</name>
    </ligand>
</feature>
<keyword evidence="4" id="KW-0479">Metal-binding</keyword>
<feature type="domain" description="FYVE-type" evidence="14">
    <location>
        <begin position="568"/>
        <end position="619"/>
    </location>
</feature>
<dbReference type="SUPFAM" id="SSF57903">
    <property type="entry name" value="FYVE/PHD zinc finger"/>
    <property type="match status" value="1"/>
</dbReference>
<dbReference type="Pfam" id="PF06602">
    <property type="entry name" value="Myotub-related"/>
    <property type="match status" value="1"/>
</dbReference>
<dbReference type="InterPro" id="IPR013083">
    <property type="entry name" value="Znf_RING/FYVE/PHD"/>
</dbReference>
<dbReference type="AlphaFoldDB" id="A0A6A4WYY4"/>
<dbReference type="GO" id="GO:0008270">
    <property type="term" value="F:zinc ion binding"/>
    <property type="evidence" value="ECO:0007669"/>
    <property type="project" value="UniProtKB-KW"/>
</dbReference>
<comment type="similarity">
    <text evidence="2">Belongs to the protein-tyrosine phosphatase family. Non-receptor class myotubularin subfamily.</text>
</comment>
<comment type="subcellular location">
    <subcellularLocation>
        <location evidence="1">Membrane</location>
    </subcellularLocation>
</comment>
<dbReference type="CDD" id="cd13210">
    <property type="entry name" value="PH-GRAM_MTMR6-like"/>
    <property type="match status" value="1"/>
</dbReference>
<feature type="binding site" evidence="11">
    <location>
        <begin position="248"/>
        <end position="249"/>
    </location>
    <ligand>
        <name>substrate</name>
    </ligand>
</feature>
<dbReference type="GO" id="GO:0004438">
    <property type="term" value="F:phosphatidylinositol-3-phosphate phosphatase activity"/>
    <property type="evidence" value="ECO:0007669"/>
    <property type="project" value="TreeGrafter"/>
</dbReference>
<keyword evidence="7" id="KW-0862">Zinc</keyword>
<evidence type="ECO:0000256" key="6">
    <source>
        <dbReference type="ARBA" id="ARBA00022801"/>
    </source>
</evidence>